<organism evidence="2 3">
    <name type="scientific">Chlamydomonas incerta</name>
    <dbReference type="NCBI Taxonomy" id="51695"/>
    <lineage>
        <taxon>Eukaryota</taxon>
        <taxon>Viridiplantae</taxon>
        <taxon>Chlorophyta</taxon>
        <taxon>core chlorophytes</taxon>
        <taxon>Chlorophyceae</taxon>
        <taxon>CS clade</taxon>
        <taxon>Chlamydomonadales</taxon>
        <taxon>Chlamydomonadaceae</taxon>
        <taxon>Chlamydomonas</taxon>
    </lineage>
</organism>
<sequence>MTPSIQSSMGAIKQNNDDFNKNLNAWSGRVDVDLLATSQLSNKHELQLNDIRSLIAIARDLLDKTNVAIKQAQNDLKQKTNDLETALKNAADNGKEAVEAVLKRVKKVEDDTKVMQDNAEKMGDSIKGHKNSIEEASTKWEQGQEDDRKARVELEGKIADGMREVEAHADEESADALASAIAEKEKLDAKLVSAIEDTNGKFANVDAKFEGFDKDVKDLEEQRRVVAGALDGLVLAVPVKLTGAKADFAAEAQLKVNAMKQAVEGKIAKAQEDDRAAWNDEIQRALEGERSGWTGEMASFAAKLNIEGLRQAVVESNGKAAKALEKADALAQSTGAI</sequence>
<evidence type="ECO:0000313" key="3">
    <source>
        <dbReference type="Proteomes" id="UP000650467"/>
    </source>
</evidence>
<protein>
    <submittedName>
        <fullName evidence="2">Uncharacterized protein</fullName>
    </submittedName>
</protein>
<name>A0A835W4V9_CHLIN</name>
<evidence type="ECO:0000256" key="1">
    <source>
        <dbReference type="SAM" id="Coils"/>
    </source>
</evidence>
<keyword evidence="1" id="KW-0175">Coiled coil</keyword>
<feature type="coiled-coil region" evidence="1">
    <location>
        <begin position="55"/>
        <end position="93"/>
    </location>
</feature>
<comment type="caution">
    <text evidence="2">The sequence shown here is derived from an EMBL/GenBank/DDBJ whole genome shotgun (WGS) entry which is preliminary data.</text>
</comment>
<reference evidence="2" key="1">
    <citation type="journal article" date="2020" name="bioRxiv">
        <title>Comparative genomics of Chlamydomonas.</title>
        <authorList>
            <person name="Craig R.J."/>
            <person name="Hasan A.R."/>
            <person name="Ness R.W."/>
            <person name="Keightley P.D."/>
        </authorList>
    </citation>
    <scope>NUCLEOTIDE SEQUENCE</scope>
    <source>
        <strain evidence="2">SAG 7.73</strain>
    </source>
</reference>
<dbReference type="Proteomes" id="UP000650467">
    <property type="component" value="Unassembled WGS sequence"/>
</dbReference>
<keyword evidence="3" id="KW-1185">Reference proteome</keyword>
<proteinExistence type="predicted"/>
<dbReference type="AlphaFoldDB" id="A0A835W4V9"/>
<dbReference type="EMBL" id="JAEHOC010000014">
    <property type="protein sequence ID" value="KAG2435896.1"/>
    <property type="molecule type" value="Genomic_DNA"/>
</dbReference>
<accession>A0A835W4V9</accession>
<gene>
    <name evidence="2" type="ORF">HXX76_007091</name>
</gene>
<evidence type="ECO:0000313" key="2">
    <source>
        <dbReference type="EMBL" id="KAG2435896.1"/>
    </source>
</evidence>